<comment type="caution">
    <text evidence="2">The sequence shown here is derived from an EMBL/GenBank/DDBJ whole genome shotgun (WGS) entry which is preliminary data.</text>
</comment>
<reference evidence="2" key="1">
    <citation type="journal article" date="2023" name="G3 (Bethesda)">
        <title>A reference genome for the long-term kleptoplast-retaining sea slug Elysia crispata morphotype clarki.</title>
        <authorList>
            <person name="Eastman K.E."/>
            <person name="Pendleton A.L."/>
            <person name="Shaikh M.A."/>
            <person name="Suttiyut T."/>
            <person name="Ogas R."/>
            <person name="Tomko P."/>
            <person name="Gavelis G."/>
            <person name="Widhalm J.R."/>
            <person name="Wisecaver J.H."/>
        </authorList>
    </citation>
    <scope>NUCLEOTIDE SEQUENCE</scope>
    <source>
        <strain evidence="2">ECLA1</strain>
    </source>
</reference>
<dbReference type="EMBL" id="JAWDGP010001480">
    <property type="protein sequence ID" value="KAK3791211.1"/>
    <property type="molecule type" value="Genomic_DNA"/>
</dbReference>
<accession>A0AAE1AQ16</accession>
<evidence type="ECO:0000313" key="3">
    <source>
        <dbReference type="Proteomes" id="UP001283361"/>
    </source>
</evidence>
<organism evidence="2 3">
    <name type="scientific">Elysia crispata</name>
    <name type="common">lettuce slug</name>
    <dbReference type="NCBI Taxonomy" id="231223"/>
    <lineage>
        <taxon>Eukaryota</taxon>
        <taxon>Metazoa</taxon>
        <taxon>Spiralia</taxon>
        <taxon>Lophotrochozoa</taxon>
        <taxon>Mollusca</taxon>
        <taxon>Gastropoda</taxon>
        <taxon>Heterobranchia</taxon>
        <taxon>Euthyneura</taxon>
        <taxon>Panpulmonata</taxon>
        <taxon>Sacoglossa</taxon>
        <taxon>Placobranchoidea</taxon>
        <taxon>Plakobranchidae</taxon>
        <taxon>Elysia</taxon>
    </lineage>
</organism>
<gene>
    <name evidence="2" type="ORF">RRG08_047119</name>
</gene>
<dbReference type="Proteomes" id="UP001283361">
    <property type="component" value="Unassembled WGS sequence"/>
</dbReference>
<feature type="region of interest" description="Disordered" evidence="1">
    <location>
        <begin position="1"/>
        <end position="21"/>
    </location>
</feature>
<evidence type="ECO:0000256" key="1">
    <source>
        <dbReference type="SAM" id="MobiDB-lite"/>
    </source>
</evidence>
<keyword evidence="3" id="KW-1185">Reference proteome</keyword>
<protein>
    <submittedName>
        <fullName evidence="2">Uncharacterized protein</fullName>
    </submittedName>
</protein>
<name>A0AAE1AQ16_9GAST</name>
<dbReference type="AlphaFoldDB" id="A0AAE1AQ16"/>
<proteinExistence type="predicted"/>
<sequence length="98" mass="10757">MIAGPVTSHPSPQFPISEVPGSVRPEILQTTQSYHLYNRPDPQFWFDAASPDHFLDVSSEIVQLCSARSNTVYGEDILNYGGPVMPKEPDLDPLGEGT</sequence>
<evidence type="ECO:0000313" key="2">
    <source>
        <dbReference type="EMBL" id="KAK3791211.1"/>
    </source>
</evidence>